<keyword evidence="4" id="KW-0560">Oxidoreductase</keyword>
<evidence type="ECO:0000256" key="3">
    <source>
        <dbReference type="ARBA" id="ARBA00023004"/>
    </source>
</evidence>
<dbReference type="Pfam" id="PF00067">
    <property type="entry name" value="p450"/>
    <property type="match status" value="1"/>
</dbReference>
<keyword evidence="5" id="KW-0812">Transmembrane</keyword>
<dbReference type="PANTHER" id="PTHR24300:SF403">
    <property type="entry name" value="CYTOCHROME P450 306A1"/>
    <property type="match status" value="1"/>
</dbReference>
<evidence type="ECO:0000313" key="7">
    <source>
        <dbReference type="Proteomes" id="UP001642540"/>
    </source>
</evidence>
<keyword evidence="7" id="KW-1185">Reference proteome</keyword>
<dbReference type="SUPFAM" id="SSF48264">
    <property type="entry name" value="Cytochrome P450"/>
    <property type="match status" value="1"/>
</dbReference>
<dbReference type="Gene3D" id="1.10.630.10">
    <property type="entry name" value="Cytochrome P450"/>
    <property type="match status" value="1"/>
</dbReference>
<keyword evidence="4" id="KW-0503">Monooxygenase</keyword>
<evidence type="ECO:0000313" key="6">
    <source>
        <dbReference type="EMBL" id="CAL8126614.1"/>
    </source>
</evidence>
<dbReference type="InterPro" id="IPR050182">
    <property type="entry name" value="Cytochrome_P450_fam2"/>
</dbReference>
<dbReference type="InterPro" id="IPR002401">
    <property type="entry name" value="Cyt_P450_E_grp-I"/>
</dbReference>
<dbReference type="InterPro" id="IPR036396">
    <property type="entry name" value="Cyt_P450_sf"/>
</dbReference>
<proteinExistence type="inferred from homology"/>
<reference evidence="6 7" key="1">
    <citation type="submission" date="2024-08" db="EMBL/GenBank/DDBJ databases">
        <authorList>
            <person name="Cucini C."/>
            <person name="Frati F."/>
        </authorList>
    </citation>
    <scope>NUCLEOTIDE SEQUENCE [LARGE SCALE GENOMIC DNA]</scope>
</reference>
<evidence type="ECO:0000256" key="1">
    <source>
        <dbReference type="ARBA" id="ARBA00010617"/>
    </source>
</evidence>
<gene>
    <name evidence="6" type="ORF">ODALV1_LOCUS21478</name>
</gene>
<name>A0ABP1RFZ4_9HEXA</name>
<sequence>MLPLPLTLATVFIATLGFLYWYRRSKPKGYKEIPGPIGLPVFGNVLQLGTKMHLQFGRWADKYGEIFQIHLGNRRTVVVSDPRMVKEIFTNDPAFTGRAIFEGFEAYPNEPLGIASIEGEMWEVHRRFLLRQLRDFGFGKSSMEELVQEEVKETIAHLKKFQGKPIKNLKQMLQISVLNSLWTITANKRFNHDDPVVLKMMSDLQMILEEMMKKAIVLFVPIMRYIMPSIKLFDQLKAEGLKFYIDAVDSHKSTYQEDNLRDFIDAYLKEMKAQSNNPSSMFYGDKAERQLHVILGDVMFAGNDTTATTITWAIMYVTKFINIQQRIQKEILEVTGNARPVSLSDRLK</sequence>
<keyword evidence="3" id="KW-0408">Iron</keyword>
<accession>A0ABP1RFZ4</accession>
<dbReference type="EMBL" id="CAXLJM020000072">
    <property type="protein sequence ID" value="CAL8126614.1"/>
    <property type="molecule type" value="Genomic_DNA"/>
</dbReference>
<keyword evidence="5" id="KW-1133">Transmembrane helix</keyword>
<keyword evidence="2" id="KW-0479">Metal-binding</keyword>
<evidence type="ECO:0000256" key="4">
    <source>
        <dbReference type="ARBA" id="ARBA00023033"/>
    </source>
</evidence>
<dbReference type="PANTHER" id="PTHR24300">
    <property type="entry name" value="CYTOCHROME P450 508A4-RELATED"/>
    <property type="match status" value="1"/>
</dbReference>
<comment type="similarity">
    <text evidence="1">Belongs to the cytochrome P450 family.</text>
</comment>
<protein>
    <recommendedName>
        <fullName evidence="8">Cytochrome P450 2L1</fullName>
    </recommendedName>
</protein>
<evidence type="ECO:0008006" key="8">
    <source>
        <dbReference type="Google" id="ProtNLM"/>
    </source>
</evidence>
<keyword evidence="5" id="KW-0472">Membrane</keyword>
<dbReference type="Proteomes" id="UP001642540">
    <property type="component" value="Unassembled WGS sequence"/>
</dbReference>
<comment type="caution">
    <text evidence="6">The sequence shown here is derived from an EMBL/GenBank/DDBJ whole genome shotgun (WGS) entry which is preliminary data.</text>
</comment>
<dbReference type="InterPro" id="IPR001128">
    <property type="entry name" value="Cyt_P450"/>
</dbReference>
<evidence type="ECO:0000256" key="2">
    <source>
        <dbReference type="ARBA" id="ARBA00022723"/>
    </source>
</evidence>
<dbReference type="PRINTS" id="PR00463">
    <property type="entry name" value="EP450I"/>
</dbReference>
<evidence type="ECO:0000256" key="5">
    <source>
        <dbReference type="SAM" id="Phobius"/>
    </source>
</evidence>
<organism evidence="6 7">
    <name type="scientific">Orchesella dallaii</name>
    <dbReference type="NCBI Taxonomy" id="48710"/>
    <lineage>
        <taxon>Eukaryota</taxon>
        <taxon>Metazoa</taxon>
        <taxon>Ecdysozoa</taxon>
        <taxon>Arthropoda</taxon>
        <taxon>Hexapoda</taxon>
        <taxon>Collembola</taxon>
        <taxon>Entomobryomorpha</taxon>
        <taxon>Entomobryoidea</taxon>
        <taxon>Orchesellidae</taxon>
        <taxon>Orchesellinae</taxon>
        <taxon>Orchesella</taxon>
    </lineage>
</organism>
<feature type="transmembrane region" description="Helical" evidence="5">
    <location>
        <begin position="6"/>
        <end position="22"/>
    </location>
</feature>